<dbReference type="NCBIfam" id="NF005589">
    <property type="entry name" value="PRK07314.1"/>
    <property type="match status" value="1"/>
</dbReference>
<dbReference type="InterPro" id="IPR020841">
    <property type="entry name" value="PKS_Beta-ketoAc_synthase_dom"/>
</dbReference>
<feature type="domain" description="Ketosynthase family 3 (KS3)" evidence="4">
    <location>
        <begin position="1"/>
        <end position="412"/>
    </location>
</feature>
<keyword evidence="6" id="KW-1185">Reference proteome</keyword>
<evidence type="ECO:0000313" key="6">
    <source>
        <dbReference type="Proteomes" id="UP001144280"/>
    </source>
</evidence>
<evidence type="ECO:0000256" key="1">
    <source>
        <dbReference type="ARBA" id="ARBA00008467"/>
    </source>
</evidence>
<accession>A0ABQ5RCS5</accession>
<gene>
    <name evidence="5" type="ORF">Pa4123_86890</name>
</gene>
<dbReference type="PANTHER" id="PTHR11712:SF336">
    <property type="entry name" value="3-OXOACYL-[ACYL-CARRIER-PROTEIN] SYNTHASE, MITOCHONDRIAL"/>
    <property type="match status" value="1"/>
</dbReference>
<evidence type="ECO:0000313" key="5">
    <source>
        <dbReference type="EMBL" id="GLI03411.1"/>
    </source>
</evidence>
<proteinExistence type="inferred from homology"/>
<dbReference type="SUPFAM" id="SSF53901">
    <property type="entry name" value="Thiolase-like"/>
    <property type="match status" value="2"/>
</dbReference>
<dbReference type="Gene3D" id="3.40.47.10">
    <property type="match status" value="1"/>
</dbReference>
<evidence type="ECO:0000256" key="2">
    <source>
        <dbReference type="ARBA" id="ARBA00022679"/>
    </source>
</evidence>
<dbReference type="Pfam" id="PF00109">
    <property type="entry name" value="ketoacyl-synt"/>
    <property type="match status" value="1"/>
</dbReference>
<comment type="similarity">
    <text evidence="1 3">Belongs to the thiolase-like superfamily. Beta-ketoacyl-ACP synthases family.</text>
</comment>
<dbReference type="PANTHER" id="PTHR11712">
    <property type="entry name" value="POLYKETIDE SYNTHASE-RELATED"/>
    <property type="match status" value="1"/>
</dbReference>
<protein>
    <submittedName>
        <fullName evidence="5">3-oxoacyl-[acyl-carrier-protein] synthase 2</fullName>
    </submittedName>
</protein>
<organism evidence="5 6">
    <name type="scientific">Phytohabitans aurantiacus</name>
    <dbReference type="NCBI Taxonomy" id="3016789"/>
    <lineage>
        <taxon>Bacteria</taxon>
        <taxon>Bacillati</taxon>
        <taxon>Actinomycetota</taxon>
        <taxon>Actinomycetes</taxon>
        <taxon>Micromonosporales</taxon>
        <taxon>Micromonosporaceae</taxon>
    </lineage>
</organism>
<comment type="caution">
    <text evidence="5">The sequence shown here is derived from an EMBL/GenBank/DDBJ whole genome shotgun (WGS) entry which is preliminary data.</text>
</comment>
<dbReference type="CDD" id="cd00834">
    <property type="entry name" value="KAS_I_II"/>
    <property type="match status" value="1"/>
</dbReference>
<dbReference type="PROSITE" id="PS52004">
    <property type="entry name" value="KS3_2"/>
    <property type="match status" value="1"/>
</dbReference>
<keyword evidence="2 3" id="KW-0808">Transferase</keyword>
<name>A0ABQ5RCS5_9ACTN</name>
<dbReference type="Proteomes" id="UP001144280">
    <property type="component" value="Unassembled WGS sequence"/>
</dbReference>
<reference evidence="5" key="1">
    <citation type="submission" date="2022-12" db="EMBL/GenBank/DDBJ databases">
        <title>New Phytohabitans aurantiacus sp. RD004123 nov., an actinomycete isolated from soil.</title>
        <authorList>
            <person name="Triningsih D.W."/>
            <person name="Harunari E."/>
            <person name="Igarashi Y."/>
        </authorList>
    </citation>
    <scope>NUCLEOTIDE SEQUENCE</scope>
    <source>
        <strain evidence="5">RD004123</strain>
    </source>
</reference>
<dbReference type="RefSeq" id="WP_407676942.1">
    <property type="nucleotide sequence ID" value="NZ_BSDI01000084.1"/>
</dbReference>
<dbReference type="InterPro" id="IPR014030">
    <property type="entry name" value="Ketoacyl_synth_N"/>
</dbReference>
<evidence type="ECO:0000256" key="3">
    <source>
        <dbReference type="RuleBase" id="RU003694"/>
    </source>
</evidence>
<dbReference type="InterPro" id="IPR016039">
    <property type="entry name" value="Thiolase-like"/>
</dbReference>
<dbReference type="PROSITE" id="PS00606">
    <property type="entry name" value="KS3_1"/>
    <property type="match status" value="1"/>
</dbReference>
<evidence type="ECO:0000259" key="4">
    <source>
        <dbReference type="PROSITE" id="PS52004"/>
    </source>
</evidence>
<dbReference type="InterPro" id="IPR014031">
    <property type="entry name" value="Ketoacyl_synth_C"/>
</dbReference>
<dbReference type="InterPro" id="IPR000794">
    <property type="entry name" value="Beta-ketoacyl_synthase"/>
</dbReference>
<dbReference type="EMBL" id="BSDI01000084">
    <property type="protein sequence ID" value="GLI03411.1"/>
    <property type="molecule type" value="Genomic_DNA"/>
</dbReference>
<dbReference type="SMART" id="SM00825">
    <property type="entry name" value="PKS_KS"/>
    <property type="match status" value="1"/>
</dbReference>
<sequence>MRRTARDGASVTGIGLVTPLGDAAGFLAGAWEGRSGVRRPPDGHPVAGLLDAAGIAPDIDPSTVLPKTEARRVDRFVVLAMAAADAALGDAGIAIGRDADPARTAVVLANSFGGLTMFEGEAVARHRQGRTAVTPYLLAGMLPNMATARIAIRHGVRGFTSTISTACASGGYAVAEALRLIRDGVADVVVCGGADAPLLPTVATTFTNARALASGWADPAEASRPFDRRRNGFVLGEGAGVLVVERRAHAAARGRPGYADVIGWGVATDAYHPTAPLPDGAGAAESMRRALADAGVAPADVDYVNAHATGTKLGDVAEARALRAVFGGHEPAVSSIKGATGHLLAAAGAVEAAATALALRHGLLPPTHNLDDPDPECDLDHVRKAARPAAARTALSTSFAFGGHNASLVLATHSGGP</sequence>
<dbReference type="InterPro" id="IPR018201">
    <property type="entry name" value="Ketoacyl_synth_AS"/>
</dbReference>
<dbReference type="Pfam" id="PF02801">
    <property type="entry name" value="Ketoacyl-synt_C"/>
    <property type="match status" value="1"/>
</dbReference>